<proteinExistence type="predicted"/>
<dbReference type="GO" id="GO:0005975">
    <property type="term" value="P:carbohydrate metabolic process"/>
    <property type="evidence" value="ECO:0007669"/>
    <property type="project" value="InterPro"/>
</dbReference>
<dbReference type="InterPro" id="IPR001585">
    <property type="entry name" value="TAL/FSA"/>
</dbReference>
<reference evidence="2 3" key="1">
    <citation type="submission" date="2016-06" db="EMBL/GenBank/DDBJ databases">
        <title>Evolution of pathogenesis and genome organization in the Tremellales.</title>
        <authorList>
            <person name="Cuomo C."/>
            <person name="Litvintseva A."/>
            <person name="Heitman J."/>
            <person name="Chen Y."/>
            <person name="Sun S."/>
            <person name="Springer D."/>
            <person name="Dromer F."/>
            <person name="Young S."/>
            <person name="Zeng Q."/>
            <person name="Chapman S."/>
            <person name="Gujja S."/>
            <person name="Saif S."/>
            <person name="Birren B."/>
        </authorList>
    </citation>
    <scope>NUCLEOTIDE SEQUENCE [LARGE SCALE GENOMIC DNA]</scope>
    <source>
        <strain evidence="2 3">ATCC 28783</strain>
    </source>
</reference>
<dbReference type="InterPro" id="IPR013785">
    <property type="entry name" value="Aldolase_TIM"/>
</dbReference>
<organism evidence="2 3">
    <name type="scientific">Tremella mesenterica</name>
    <name type="common">Jelly fungus</name>
    <dbReference type="NCBI Taxonomy" id="5217"/>
    <lineage>
        <taxon>Eukaryota</taxon>
        <taxon>Fungi</taxon>
        <taxon>Dikarya</taxon>
        <taxon>Basidiomycota</taxon>
        <taxon>Agaricomycotina</taxon>
        <taxon>Tremellomycetes</taxon>
        <taxon>Tremellales</taxon>
        <taxon>Tremellaceae</taxon>
        <taxon>Tremella</taxon>
    </lineage>
</organism>
<sequence length="360" mass="40170">MSGRTKLDRLSELVNIDVDSVDPRVAKALPFKAFNQTSNQAVFYTALCDEYNKEDYEWAVKEFGKEGWAEVWDRFCCKLCANNLPNVQNRVLIRLSPRNLKNKDTVLAQCHNFDKIFSELGVSRDQYGIKIPVVGIGMAAAKELNEQGIRTLGTSLFGLPQAIAASQAGCFAISPYYNEVRAYSDKSLWPDVQDPAINHPMSARLIHILETYTKLYEQTGKEQPIIIMASHANLEELFATASLGVQHSTILGHHLTELAATPDDLPPHGYIKPSHPYKNRVTPTRFTLHSTSDPLAGPDWDGTLARTDIDYLANGGEELDKAIKSDPVVTGKIKDVLDIFHGEEEKAREKIEKDIKVLFG</sequence>
<dbReference type="PANTHER" id="PTHR10683:SF39">
    <property type="entry name" value="TRANSALDOLASE"/>
    <property type="match status" value="1"/>
</dbReference>
<dbReference type="SUPFAM" id="SSF51569">
    <property type="entry name" value="Aldolase"/>
    <property type="match status" value="1"/>
</dbReference>
<dbReference type="STRING" id="5217.A0A4V1M312"/>
<dbReference type="OrthoDB" id="1711136at2759"/>
<dbReference type="GO" id="GO:0004801">
    <property type="term" value="F:transaldolase activity"/>
    <property type="evidence" value="ECO:0007669"/>
    <property type="project" value="TreeGrafter"/>
</dbReference>
<evidence type="ECO:0000313" key="2">
    <source>
        <dbReference type="EMBL" id="RXK35260.1"/>
    </source>
</evidence>
<name>A0A4V1M312_TREME</name>
<dbReference type="Proteomes" id="UP000289152">
    <property type="component" value="Unassembled WGS sequence"/>
</dbReference>
<dbReference type="EMBL" id="SDIL01000148">
    <property type="protein sequence ID" value="RXK35260.1"/>
    <property type="molecule type" value="Genomic_DNA"/>
</dbReference>
<gene>
    <name evidence="2" type="ORF">M231_07485</name>
</gene>
<dbReference type="GO" id="GO:0009052">
    <property type="term" value="P:pentose-phosphate shunt, non-oxidative branch"/>
    <property type="evidence" value="ECO:0007669"/>
    <property type="project" value="TreeGrafter"/>
</dbReference>
<dbReference type="Gene3D" id="3.20.20.70">
    <property type="entry name" value="Aldolase class I"/>
    <property type="match status" value="1"/>
</dbReference>
<dbReference type="Pfam" id="PF00923">
    <property type="entry name" value="TAL_FSA"/>
    <property type="match status" value="1"/>
</dbReference>
<evidence type="ECO:0000313" key="3">
    <source>
        <dbReference type="Proteomes" id="UP000289152"/>
    </source>
</evidence>
<comment type="caution">
    <text evidence="2">The sequence shown here is derived from an EMBL/GenBank/DDBJ whole genome shotgun (WGS) entry which is preliminary data.</text>
</comment>
<accession>A0A4V1M312</accession>
<keyword evidence="3" id="KW-1185">Reference proteome</keyword>
<keyword evidence="1" id="KW-0704">Schiff base</keyword>
<dbReference type="PANTHER" id="PTHR10683">
    <property type="entry name" value="TRANSALDOLASE"/>
    <property type="match status" value="1"/>
</dbReference>
<protein>
    <recommendedName>
        <fullName evidence="4">Transaldolase</fullName>
    </recommendedName>
</protein>
<dbReference type="VEuPathDB" id="FungiDB:TREMEDRAFT_33000"/>
<dbReference type="InParanoid" id="A0A4V1M312"/>
<evidence type="ECO:0008006" key="4">
    <source>
        <dbReference type="Google" id="ProtNLM"/>
    </source>
</evidence>
<evidence type="ECO:0000256" key="1">
    <source>
        <dbReference type="ARBA" id="ARBA00023270"/>
    </source>
</evidence>
<dbReference type="AlphaFoldDB" id="A0A4V1M312"/>